<evidence type="ECO:0000313" key="6">
    <source>
        <dbReference type="Proteomes" id="UP001247542"/>
    </source>
</evidence>
<dbReference type="InterPro" id="IPR007621">
    <property type="entry name" value="TPM_dom"/>
</dbReference>
<keyword evidence="3" id="KW-1133">Transmembrane helix</keyword>
<evidence type="ECO:0000259" key="4">
    <source>
        <dbReference type="Pfam" id="PF04536"/>
    </source>
</evidence>
<feature type="region of interest" description="Disordered" evidence="2">
    <location>
        <begin position="298"/>
        <end position="328"/>
    </location>
</feature>
<evidence type="ECO:0000256" key="2">
    <source>
        <dbReference type="SAM" id="MobiDB-lite"/>
    </source>
</evidence>
<feature type="transmembrane region" description="Helical" evidence="3">
    <location>
        <begin position="191"/>
        <end position="212"/>
    </location>
</feature>
<keyword evidence="1" id="KW-0175">Coiled coil</keyword>
<reference evidence="5 6" key="1">
    <citation type="submission" date="2023-06" db="EMBL/GenBank/DDBJ databases">
        <title>Draft genome sequence of Gleimia hominis type strain CCUG 57540T.</title>
        <authorList>
            <person name="Salva-Serra F."/>
            <person name="Cardew S."/>
            <person name="Jensie Markopoulos S."/>
            <person name="Ohlen M."/>
            <person name="Inganas E."/>
            <person name="Svensson-Stadler L."/>
            <person name="Moore E.R.B."/>
        </authorList>
    </citation>
    <scope>NUCLEOTIDE SEQUENCE [LARGE SCALE GENOMIC DNA]</scope>
    <source>
        <strain evidence="5 6">CCUG 57540</strain>
    </source>
</reference>
<sequence length="704" mass="74319">MKLVHVTRRPGLWIWVAVTAVITLLTAGLTAGLNAGTARAEPPQSLDGIVTDPAGFLDQKSADSARESLSAVRDNGTNASLVVIKDFGGADPYGWCTDAAQQSNLGGADVVYVIAYEQRQYSVCFGSALNGDAKRINQAAKQAAGKLRSTPLTGSNVADATEVFAHKIEGITPGDTSGSGSSSGDDSEDSIWGVAATIAIVALFGGACAWFISSRNKNLKGTATMRARGVRGRQVDPQKAVQDASRALMEADNSVQAAADDLAFARAQFGQLDTQKFAQAVDHANALLDRGFKLQRELDQGGTDPSAGSHADRSPSGATTGPTQQSAQERLQLAEQIQTLAQQVQTTLEKHVDEFQRLRDVETNAEDTLKQLRTSVTEAAAKTKQADAELAGLRRTYPQQALRSISDNPTQARNLLEAANQALDDAQEQLESDRSAAVQQINIAQRALTQALKEIHEVMGASQDLDRAQERLTQAIASISSDIADTHRLAPNDTAFEPLVAAAQKAVKQGQEAQAGNADPLAALANLRRAEDTLDAALASLRGEEQQRERAAQRLEDRKLHVDQLIDRADRYTRTHRASASMSARSALKRAQELRGQAQAVEQDDPERALHLLGQAQESAQASIDETLYARQQDNLSTSNSGGIDLGTLMLGGLLFGGGHSSGWGGSNSSWGSDSNSWGSGGSFGGFSGGFGGFSGGGGSSGGF</sequence>
<dbReference type="EMBL" id="JASXSX010000004">
    <property type="protein sequence ID" value="MDT3768019.1"/>
    <property type="molecule type" value="Genomic_DNA"/>
</dbReference>
<feature type="transmembrane region" description="Helical" evidence="3">
    <location>
        <begin position="12"/>
        <end position="33"/>
    </location>
</feature>
<keyword evidence="3" id="KW-0812">Transmembrane</keyword>
<dbReference type="Proteomes" id="UP001247542">
    <property type="component" value="Unassembled WGS sequence"/>
</dbReference>
<organism evidence="5 6">
    <name type="scientific">Gleimia hominis</name>
    <dbReference type="NCBI Taxonomy" id="595468"/>
    <lineage>
        <taxon>Bacteria</taxon>
        <taxon>Bacillati</taxon>
        <taxon>Actinomycetota</taxon>
        <taxon>Actinomycetes</taxon>
        <taxon>Actinomycetales</taxon>
        <taxon>Actinomycetaceae</taxon>
        <taxon>Gleimia</taxon>
    </lineage>
</organism>
<comment type="caution">
    <text evidence="5">The sequence shown here is derived from an EMBL/GenBank/DDBJ whole genome shotgun (WGS) entry which is preliminary data.</text>
</comment>
<proteinExistence type="predicted"/>
<name>A0ABU3ICB4_9ACTO</name>
<accession>A0ABU3ICB4</accession>
<evidence type="ECO:0000256" key="3">
    <source>
        <dbReference type="SAM" id="Phobius"/>
    </source>
</evidence>
<feature type="coiled-coil region" evidence="1">
    <location>
        <begin position="524"/>
        <end position="558"/>
    </location>
</feature>
<evidence type="ECO:0000256" key="1">
    <source>
        <dbReference type="SAM" id="Coils"/>
    </source>
</evidence>
<feature type="compositionally biased region" description="Polar residues" evidence="2">
    <location>
        <begin position="316"/>
        <end position="328"/>
    </location>
</feature>
<dbReference type="Gene3D" id="3.10.310.50">
    <property type="match status" value="1"/>
</dbReference>
<keyword evidence="3" id="KW-0472">Membrane</keyword>
<protein>
    <recommendedName>
        <fullName evidence="4">TPM domain-containing protein</fullName>
    </recommendedName>
</protein>
<evidence type="ECO:0000313" key="5">
    <source>
        <dbReference type="EMBL" id="MDT3768019.1"/>
    </source>
</evidence>
<gene>
    <name evidence="5" type="ORF">QS713_08115</name>
</gene>
<feature type="domain" description="TPM" evidence="4">
    <location>
        <begin position="50"/>
        <end position="131"/>
    </location>
</feature>
<dbReference type="Pfam" id="PF04536">
    <property type="entry name" value="TPM_phosphatase"/>
    <property type="match status" value="1"/>
</dbReference>
<keyword evidence="6" id="KW-1185">Reference proteome</keyword>
<dbReference type="RefSeq" id="WP_313274313.1">
    <property type="nucleotide sequence ID" value="NZ_JASXSX010000004.1"/>
</dbReference>